<dbReference type="AlphaFoldDB" id="A0A4P6JJI7"/>
<evidence type="ECO:0000313" key="2">
    <source>
        <dbReference type="EMBL" id="QBD75092.1"/>
    </source>
</evidence>
<protein>
    <recommendedName>
        <fullName evidence="1">PRC-barrel domain-containing protein</fullName>
    </recommendedName>
</protein>
<dbReference type="KEGG" id="kbs:EPA93_03415"/>
<dbReference type="InterPro" id="IPR011033">
    <property type="entry name" value="PRC_barrel-like_sf"/>
</dbReference>
<keyword evidence="3" id="KW-1185">Reference proteome</keyword>
<dbReference type="Proteomes" id="UP000290365">
    <property type="component" value="Chromosome"/>
</dbReference>
<accession>A0A4P6JJI7</accession>
<feature type="domain" description="PRC-barrel" evidence="1">
    <location>
        <begin position="9"/>
        <end position="70"/>
    </location>
</feature>
<dbReference type="Gene3D" id="2.30.30.240">
    <property type="entry name" value="PRC-barrel domain"/>
    <property type="match status" value="1"/>
</dbReference>
<dbReference type="EMBL" id="CP035758">
    <property type="protein sequence ID" value="QBD75092.1"/>
    <property type="molecule type" value="Genomic_DNA"/>
</dbReference>
<evidence type="ECO:0000259" key="1">
    <source>
        <dbReference type="Pfam" id="PF05239"/>
    </source>
</evidence>
<proteinExistence type="predicted"/>
<dbReference type="SUPFAM" id="SSF50346">
    <property type="entry name" value="PRC-barrel domain"/>
    <property type="match status" value="2"/>
</dbReference>
<sequence length="176" mass="19000">MQNNAAETRKWSEIKGLAAVSIDTGTKMGTINDFYFDEQSNTIRAFLIKTGLFGHRVLLASSIHSVGADAITFAHENMLIKEGDKKELSTLVMGHSLLAFRVLSESGNVVGTVGNILLDTSTPATMRIISFEMAGGLLENISKRFSVFAADQVTRYGQDVIVISDAAAQDLNKGKS</sequence>
<dbReference type="RefSeq" id="WP_129885691.1">
    <property type="nucleotide sequence ID" value="NZ_CP035758.1"/>
</dbReference>
<dbReference type="OrthoDB" id="160165at2"/>
<gene>
    <name evidence="2" type="ORF">EPA93_03415</name>
</gene>
<organism evidence="2 3">
    <name type="scientific">Ktedonosporobacter rubrisoli</name>
    <dbReference type="NCBI Taxonomy" id="2509675"/>
    <lineage>
        <taxon>Bacteria</taxon>
        <taxon>Bacillati</taxon>
        <taxon>Chloroflexota</taxon>
        <taxon>Ktedonobacteria</taxon>
        <taxon>Ktedonobacterales</taxon>
        <taxon>Ktedonosporobacteraceae</taxon>
        <taxon>Ktedonosporobacter</taxon>
    </lineage>
</organism>
<dbReference type="Pfam" id="PF05239">
    <property type="entry name" value="PRC"/>
    <property type="match status" value="1"/>
</dbReference>
<dbReference type="InterPro" id="IPR027275">
    <property type="entry name" value="PRC-brl_dom"/>
</dbReference>
<evidence type="ECO:0000313" key="3">
    <source>
        <dbReference type="Proteomes" id="UP000290365"/>
    </source>
</evidence>
<reference evidence="2 3" key="1">
    <citation type="submission" date="2019-01" db="EMBL/GenBank/DDBJ databases">
        <title>Ktedonosporobacter rubrisoli SCAWS-G2.</title>
        <authorList>
            <person name="Huang Y."/>
            <person name="Yan B."/>
        </authorList>
    </citation>
    <scope>NUCLEOTIDE SEQUENCE [LARGE SCALE GENOMIC DNA]</scope>
    <source>
        <strain evidence="2 3">SCAWS-G2</strain>
    </source>
</reference>
<name>A0A4P6JJI7_KTERU</name>